<organism evidence="1 2">
    <name type="scientific">Rhabditophanes sp. KR3021</name>
    <dbReference type="NCBI Taxonomy" id="114890"/>
    <lineage>
        <taxon>Eukaryota</taxon>
        <taxon>Metazoa</taxon>
        <taxon>Ecdysozoa</taxon>
        <taxon>Nematoda</taxon>
        <taxon>Chromadorea</taxon>
        <taxon>Rhabditida</taxon>
        <taxon>Tylenchina</taxon>
        <taxon>Panagrolaimomorpha</taxon>
        <taxon>Strongyloidoidea</taxon>
        <taxon>Alloionematidae</taxon>
        <taxon>Rhabditophanes</taxon>
    </lineage>
</organism>
<accession>A0AC35TH81</accession>
<dbReference type="Proteomes" id="UP000095286">
    <property type="component" value="Unplaced"/>
</dbReference>
<reference evidence="2" key="1">
    <citation type="submission" date="2016-11" db="UniProtKB">
        <authorList>
            <consortium name="WormBaseParasite"/>
        </authorList>
    </citation>
    <scope>IDENTIFICATION</scope>
    <source>
        <strain evidence="2">KR3021</strain>
    </source>
</reference>
<protein>
    <submittedName>
        <fullName evidence="2">Palmitoyltransferase</fullName>
    </submittedName>
</protein>
<proteinExistence type="predicted"/>
<sequence>MAGDFIIFLLTVANFLRASLTDPGAIPKADLSEELQNDDVRSPLYKNVEIQGITVRMKWCATCKFYRPPRASHCSVCNKCMDTFDHHCPWLATCVARRNYRFFFFFLVFLSIHIIWISTLCCFNNCKTSLFSTDFPSYLKYNYGNFNLNEDVEEGNGAVPMVVYIPDGVSDKDGKIKFSRSIKGDDEFSIGTSLKSSGLHSSSFFIETGDRKSGDSHCNLFEDSIDERTPLDGSTKAYEESVRAATEQNGFPSDGLGIKKISNASISTSKSNVQASDFLGSKPLKFTDAVRIHDSLNGEDESESQ</sequence>
<dbReference type="WBParaSite" id="RSKR_0000050400.1">
    <property type="protein sequence ID" value="RSKR_0000050400.1"/>
    <property type="gene ID" value="RSKR_0000050400"/>
</dbReference>
<evidence type="ECO:0000313" key="2">
    <source>
        <dbReference type="WBParaSite" id="RSKR_0000050400.1"/>
    </source>
</evidence>
<name>A0AC35TH81_9BILA</name>
<evidence type="ECO:0000313" key="1">
    <source>
        <dbReference type="Proteomes" id="UP000095286"/>
    </source>
</evidence>